<sequence>TPEFCDRLLFESSDFYVDVVTPSVNSPVLPAADMLLQLVTVALCVFTTSYADPQCRLANADVDQIIQKTNYQVHSGDDDTLDVDGFNRHIHLTLFGFNLPWKVFIELNDGSMYSMATLSRSGDVQECSNSTYRAVQGVFTFDRMEMNYKSFEATFLYWKIVGTFSYKFRPNMNVVYTQTDEDCGPVSYSIESVENAEYDIITDDNSWGSWLVTKAVYSALRKGDNTPMLQYFLQRSWVSMVVNFGRYYCT</sequence>
<organism evidence="3">
    <name type="scientific">Lygus hesperus</name>
    <name type="common">Western plant bug</name>
    <dbReference type="NCBI Taxonomy" id="30085"/>
    <lineage>
        <taxon>Eukaryota</taxon>
        <taxon>Metazoa</taxon>
        <taxon>Ecdysozoa</taxon>
        <taxon>Arthropoda</taxon>
        <taxon>Hexapoda</taxon>
        <taxon>Insecta</taxon>
        <taxon>Pterygota</taxon>
        <taxon>Neoptera</taxon>
        <taxon>Paraneoptera</taxon>
        <taxon>Hemiptera</taxon>
        <taxon>Heteroptera</taxon>
        <taxon>Panheteroptera</taxon>
        <taxon>Cimicomorpha</taxon>
        <taxon>Miridae</taxon>
        <taxon>Mirini</taxon>
        <taxon>Lygus</taxon>
    </lineage>
</organism>
<reference evidence="3" key="1">
    <citation type="journal article" date="2014" name="PLoS ONE">
        <title>Transcriptome-Based Identification of ABC Transporters in the Western Tarnished Plant Bug Lygus hesperus.</title>
        <authorList>
            <person name="Hull J.J."/>
            <person name="Chaney K."/>
            <person name="Geib S.M."/>
            <person name="Fabrick J.A."/>
            <person name="Brent C.S."/>
            <person name="Walsh D."/>
            <person name="Lavine L.C."/>
        </authorList>
    </citation>
    <scope>NUCLEOTIDE SEQUENCE</scope>
</reference>
<dbReference type="EMBL" id="GBHO01023897">
    <property type="protein sequence ID" value="JAG19707.1"/>
    <property type="molecule type" value="Transcribed_RNA"/>
</dbReference>
<dbReference type="AlphaFoldDB" id="A0A0A9XG57"/>
<evidence type="ECO:0000313" key="3">
    <source>
        <dbReference type="EMBL" id="JAG19707.1"/>
    </source>
</evidence>
<accession>A0A0A9XG57</accession>
<dbReference type="EMBL" id="GBHO01023900">
    <property type="protein sequence ID" value="JAG19704.1"/>
    <property type="molecule type" value="Transcribed_RNA"/>
</dbReference>
<reference evidence="3" key="2">
    <citation type="submission" date="2014-07" db="EMBL/GenBank/DDBJ databases">
        <authorList>
            <person name="Hull J."/>
        </authorList>
    </citation>
    <scope>NUCLEOTIDE SEQUENCE</scope>
</reference>
<gene>
    <name evidence="1" type="ORF">CM83_48969</name>
    <name evidence="3" type="ORF">CM83_48970</name>
    <name evidence="2" type="ORF">CM83_48971</name>
</gene>
<evidence type="ECO:0000313" key="1">
    <source>
        <dbReference type="EMBL" id="JAG19704.1"/>
    </source>
</evidence>
<evidence type="ECO:0000313" key="2">
    <source>
        <dbReference type="EMBL" id="JAG19706.1"/>
    </source>
</evidence>
<proteinExistence type="predicted"/>
<protein>
    <submittedName>
        <fullName evidence="3">Uncharacterized protein</fullName>
    </submittedName>
</protein>
<name>A0A0A9XG57_LYGHE</name>
<feature type="non-terminal residue" evidence="3">
    <location>
        <position position="1"/>
    </location>
</feature>
<dbReference type="EMBL" id="GBHO01023898">
    <property type="protein sequence ID" value="JAG19706.1"/>
    <property type="molecule type" value="Transcribed_RNA"/>
</dbReference>